<reference evidence="1 2" key="1">
    <citation type="submission" date="2017-08" db="EMBL/GenBank/DDBJ databases">
        <title>Infants hospitalized years apart are colonized by the same room-sourced microbial strains.</title>
        <authorList>
            <person name="Brooks B."/>
            <person name="Olm M.R."/>
            <person name="Firek B.A."/>
            <person name="Baker R."/>
            <person name="Thomas B.C."/>
            <person name="Morowitz M.J."/>
            <person name="Banfield J.F."/>
        </authorList>
    </citation>
    <scope>NUCLEOTIDE SEQUENCE [LARGE SCALE GENOMIC DNA]</scope>
    <source>
        <strain evidence="1">S2_018_000_R2_104</strain>
    </source>
</reference>
<feature type="non-terminal residue" evidence="1">
    <location>
        <position position="1"/>
    </location>
</feature>
<protein>
    <submittedName>
        <fullName evidence="1">Uncharacterized protein</fullName>
    </submittedName>
</protein>
<dbReference type="Proteomes" id="UP000249557">
    <property type="component" value="Unassembled WGS sequence"/>
</dbReference>
<gene>
    <name evidence="1" type="ORF">DI626_02865</name>
</gene>
<dbReference type="AlphaFoldDB" id="A0A2W5A665"/>
<proteinExistence type="predicted"/>
<name>A0A2W5A665_9BACT</name>
<accession>A0A2W5A665</accession>
<evidence type="ECO:0000313" key="1">
    <source>
        <dbReference type="EMBL" id="PZO87929.1"/>
    </source>
</evidence>
<sequence length="92" mass="9922">EIGGMDAALDYAAEIVGVKERGALKVIELPEPLSPWQQIMQLMGHSSAVKIFGGRQVSPSVKEILPLLHQAQAMQRMGKVQAYDPALKGVTP</sequence>
<dbReference type="EMBL" id="QFNK01000035">
    <property type="protein sequence ID" value="PZO87929.1"/>
    <property type="molecule type" value="Genomic_DNA"/>
</dbReference>
<comment type="caution">
    <text evidence="1">The sequence shown here is derived from an EMBL/GenBank/DDBJ whole genome shotgun (WGS) entry which is preliminary data.</text>
</comment>
<evidence type="ECO:0000313" key="2">
    <source>
        <dbReference type="Proteomes" id="UP000249557"/>
    </source>
</evidence>
<organism evidence="1 2">
    <name type="scientific">Micavibrio aeruginosavorus</name>
    <dbReference type="NCBI Taxonomy" id="349221"/>
    <lineage>
        <taxon>Bacteria</taxon>
        <taxon>Pseudomonadati</taxon>
        <taxon>Bdellovibrionota</taxon>
        <taxon>Bdellovibrionia</taxon>
        <taxon>Bdellovibrionales</taxon>
        <taxon>Pseudobdellovibrionaceae</taxon>
        <taxon>Micavibrio</taxon>
    </lineage>
</organism>